<organism evidence="2 3">
    <name type="scientific">Chthoniobacter flavus Ellin428</name>
    <dbReference type="NCBI Taxonomy" id="497964"/>
    <lineage>
        <taxon>Bacteria</taxon>
        <taxon>Pseudomonadati</taxon>
        <taxon>Verrucomicrobiota</taxon>
        <taxon>Spartobacteria</taxon>
        <taxon>Chthoniobacterales</taxon>
        <taxon>Chthoniobacteraceae</taxon>
        <taxon>Chthoniobacter</taxon>
    </lineage>
</organism>
<dbReference type="Gene3D" id="3.40.630.30">
    <property type="match status" value="1"/>
</dbReference>
<dbReference type="GO" id="GO:0016747">
    <property type="term" value="F:acyltransferase activity, transferring groups other than amino-acyl groups"/>
    <property type="evidence" value="ECO:0007669"/>
    <property type="project" value="InterPro"/>
</dbReference>
<keyword evidence="3" id="KW-1185">Reference proteome</keyword>
<reference evidence="2 3" key="1">
    <citation type="journal article" date="2011" name="J. Bacteriol.">
        <title>Genome sequence of Chthoniobacter flavus Ellin428, an aerobic heterotrophic soil bacterium.</title>
        <authorList>
            <person name="Kant R."/>
            <person name="van Passel M.W."/>
            <person name="Palva A."/>
            <person name="Lucas S."/>
            <person name="Lapidus A."/>
            <person name="Glavina Del Rio T."/>
            <person name="Dalin E."/>
            <person name="Tice H."/>
            <person name="Bruce D."/>
            <person name="Goodwin L."/>
            <person name="Pitluck S."/>
            <person name="Larimer F.W."/>
            <person name="Land M.L."/>
            <person name="Hauser L."/>
            <person name="Sangwan P."/>
            <person name="de Vos W.M."/>
            <person name="Janssen P.H."/>
            <person name="Smidt H."/>
        </authorList>
    </citation>
    <scope>NUCLEOTIDE SEQUENCE [LARGE SCALE GENOMIC DNA]</scope>
    <source>
        <strain evidence="2 3">Ellin428</strain>
    </source>
</reference>
<dbReference type="RefSeq" id="WP_006977552.1">
    <property type="nucleotide sequence ID" value="NZ_ABVL01000001.1"/>
</dbReference>
<accession>B4CU62</accession>
<evidence type="ECO:0000313" key="3">
    <source>
        <dbReference type="Proteomes" id="UP000005824"/>
    </source>
</evidence>
<dbReference type="AlphaFoldDB" id="B4CU62"/>
<feature type="domain" description="N-acetyltransferase" evidence="1">
    <location>
        <begin position="3"/>
        <end position="141"/>
    </location>
</feature>
<keyword evidence="2" id="KW-0808">Transferase</keyword>
<dbReference type="PROSITE" id="PS51186">
    <property type="entry name" value="GNAT"/>
    <property type="match status" value="1"/>
</dbReference>
<evidence type="ECO:0000259" key="1">
    <source>
        <dbReference type="PROSITE" id="PS51186"/>
    </source>
</evidence>
<dbReference type="SUPFAM" id="SSF55729">
    <property type="entry name" value="Acyl-CoA N-acyltransferases (Nat)"/>
    <property type="match status" value="1"/>
</dbReference>
<sequence>MSARIRLAETREDICRCYEVVFELRPHLKPEPFVEQVLRQQSQGYRLAFLEEGGKVQACAGYRFSESLSWGRYLYVDDLITASTARSRGFGGELLQWLQAEARAAGCAEFHLDSGVQRFGAHRFYLRERMDIIAHHFALKL</sequence>
<dbReference type="eggNOG" id="COG0454">
    <property type="taxonomic scope" value="Bacteria"/>
</dbReference>
<proteinExistence type="predicted"/>
<dbReference type="InterPro" id="IPR000182">
    <property type="entry name" value="GNAT_dom"/>
</dbReference>
<protein>
    <submittedName>
        <fullName evidence="2">GCN5-related N-acetyltransferase</fullName>
    </submittedName>
</protein>
<name>B4CU62_9BACT</name>
<comment type="caution">
    <text evidence="2">The sequence shown here is derived from an EMBL/GenBank/DDBJ whole genome shotgun (WGS) entry which is preliminary data.</text>
</comment>
<evidence type="ECO:0000313" key="2">
    <source>
        <dbReference type="EMBL" id="EDY22100.1"/>
    </source>
</evidence>
<dbReference type="EMBL" id="ABVL01000001">
    <property type="protein sequence ID" value="EDY22100.1"/>
    <property type="molecule type" value="Genomic_DNA"/>
</dbReference>
<dbReference type="InParanoid" id="B4CU62"/>
<dbReference type="STRING" id="497964.CfE428DRAFT_0225"/>
<dbReference type="InterPro" id="IPR016181">
    <property type="entry name" value="Acyl_CoA_acyltransferase"/>
</dbReference>
<dbReference type="Proteomes" id="UP000005824">
    <property type="component" value="Unassembled WGS sequence"/>
</dbReference>
<dbReference type="CDD" id="cd04301">
    <property type="entry name" value="NAT_SF"/>
    <property type="match status" value="1"/>
</dbReference>
<gene>
    <name evidence="2" type="ORF">CfE428DRAFT_0225</name>
</gene>
<dbReference type="Pfam" id="PF00583">
    <property type="entry name" value="Acetyltransf_1"/>
    <property type="match status" value="1"/>
</dbReference>